<protein>
    <recommendedName>
        <fullName evidence="7">HIRAN domain-containing protein</fullName>
    </recommendedName>
</protein>
<dbReference type="GO" id="GO:0016818">
    <property type="term" value="F:hydrolase activity, acting on acid anhydrides, in phosphorus-containing anhydrides"/>
    <property type="evidence" value="ECO:0007669"/>
    <property type="project" value="InterPro"/>
</dbReference>
<gene>
    <name evidence="5" type="ORF">DJ533_03930</name>
</gene>
<sequence>MMKSVFVLWQDTADTRMWYPVAKLTQKSELEYIFNYTKGAEHKNFTYFPSMENKEKQYKSEKLFTFFKNRLIPESRPEHDSMFEWSGLSPDSKDYLELLAISGGEKKTDHFRIVDIPKKHNNYYCVKFFISSINYLTVDEKESLKLICAGDELNYQFDNSNGVDSDATILLKDQKVKVGYLPHYLCRDLKKLLSFDNNQTVEFSVVKVNHDAPSQFRILCEMKTLWPEGFEPFHDDGFTVI</sequence>
<proteinExistence type="predicted"/>
<evidence type="ECO:0000313" key="6">
    <source>
        <dbReference type="Proteomes" id="UP000245977"/>
    </source>
</evidence>
<feature type="domain" description="HipA N-terminal subdomain 1" evidence="4">
    <location>
        <begin position="20"/>
        <end position="104"/>
    </location>
</feature>
<dbReference type="AlphaFoldDB" id="A0A2S2FA88"/>
<dbReference type="GO" id="GO:0008270">
    <property type="term" value="F:zinc ion binding"/>
    <property type="evidence" value="ECO:0007669"/>
    <property type="project" value="InterPro"/>
</dbReference>
<dbReference type="STRING" id="1871111.GCA_001704615_02242"/>
<dbReference type="GO" id="GO:0003676">
    <property type="term" value="F:nucleic acid binding"/>
    <property type="evidence" value="ECO:0007669"/>
    <property type="project" value="InterPro"/>
</dbReference>
<keyword evidence="2" id="KW-0378">Hydrolase</keyword>
<organism evidence="5 6">
    <name type="scientific">Acinetobacter defluvii</name>
    <dbReference type="NCBI Taxonomy" id="1871111"/>
    <lineage>
        <taxon>Bacteria</taxon>
        <taxon>Pseudomonadati</taxon>
        <taxon>Pseudomonadota</taxon>
        <taxon>Gammaproteobacteria</taxon>
        <taxon>Moraxellales</taxon>
        <taxon>Moraxellaceae</taxon>
        <taxon>Acinetobacter</taxon>
    </lineage>
</organism>
<feature type="domain" description="HIRAN" evidence="3">
    <location>
        <begin position="124"/>
        <end position="221"/>
    </location>
</feature>
<accession>A0A2S2FA88</accession>
<dbReference type="InterPro" id="IPR014905">
    <property type="entry name" value="HIRAN"/>
</dbReference>
<evidence type="ECO:0000259" key="3">
    <source>
        <dbReference type="Pfam" id="PF08797"/>
    </source>
</evidence>
<evidence type="ECO:0000256" key="2">
    <source>
        <dbReference type="ARBA" id="ARBA00022801"/>
    </source>
</evidence>
<dbReference type="RefSeq" id="WP_065993334.1">
    <property type="nucleotide sequence ID" value="NZ_CP029397.2"/>
</dbReference>
<name>A0A2S2FA88_9GAMM</name>
<dbReference type="Proteomes" id="UP000245977">
    <property type="component" value="Chromosome"/>
</dbReference>
<evidence type="ECO:0000313" key="5">
    <source>
        <dbReference type="EMBL" id="AWL27798.1"/>
    </source>
</evidence>
<dbReference type="OrthoDB" id="452395at2"/>
<evidence type="ECO:0000259" key="4">
    <source>
        <dbReference type="Pfam" id="PF13657"/>
    </source>
</evidence>
<dbReference type="KEGG" id="adv:DJ533_03930"/>
<evidence type="ECO:0000256" key="1">
    <source>
        <dbReference type="ARBA" id="ARBA00022723"/>
    </source>
</evidence>
<dbReference type="EMBL" id="CP029397">
    <property type="protein sequence ID" value="AWL27798.1"/>
    <property type="molecule type" value="Genomic_DNA"/>
</dbReference>
<evidence type="ECO:0008006" key="7">
    <source>
        <dbReference type="Google" id="ProtNLM"/>
    </source>
</evidence>
<dbReference type="InterPro" id="IPR017508">
    <property type="entry name" value="HipA_N1"/>
</dbReference>
<reference evidence="5" key="1">
    <citation type="submission" date="2019-08" db="EMBL/GenBank/DDBJ databases">
        <title>The complete genome of Acinetobacter defluvii strain WCHAD010030.</title>
        <authorList>
            <person name="Hu Y."/>
            <person name="Qin J."/>
            <person name="Feng Y."/>
            <person name="Zong Z."/>
        </authorList>
    </citation>
    <scope>NUCLEOTIDE SEQUENCE</scope>
    <source>
        <strain evidence="5">WCHA30</strain>
    </source>
</reference>
<dbReference type="Gene3D" id="3.30.70.2330">
    <property type="match status" value="1"/>
</dbReference>
<dbReference type="Pfam" id="PF08797">
    <property type="entry name" value="HIRAN"/>
    <property type="match status" value="1"/>
</dbReference>
<keyword evidence="6" id="KW-1185">Reference proteome</keyword>
<keyword evidence="1" id="KW-0479">Metal-binding</keyword>
<dbReference type="Pfam" id="PF13657">
    <property type="entry name" value="Couple_hipA"/>
    <property type="match status" value="1"/>
</dbReference>